<protein>
    <submittedName>
        <fullName evidence="1">Uncharacterized protein</fullName>
    </submittedName>
</protein>
<proteinExistence type="predicted"/>
<evidence type="ECO:0000313" key="1">
    <source>
        <dbReference type="EMBL" id="SDL65600.1"/>
    </source>
</evidence>
<reference evidence="2" key="1">
    <citation type="submission" date="2016-10" db="EMBL/GenBank/DDBJ databases">
        <authorList>
            <person name="Varghese N."/>
            <person name="Submissions S."/>
        </authorList>
    </citation>
    <scope>NUCLEOTIDE SEQUENCE [LARGE SCALE GENOMIC DNA]</scope>
    <source>
        <strain evidence="2">DSM 24536</strain>
    </source>
</reference>
<accession>A0A1G9LUA5</accession>
<dbReference type="AlphaFoldDB" id="A0A1G9LUA5"/>
<sequence length="32" mass="3913">MYQVLKKNGFVYLKIKLILDCKLLYKELYGHH</sequence>
<dbReference type="Proteomes" id="UP000199226">
    <property type="component" value="Unassembled WGS sequence"/>
</dbReference>
<keyword evidence="2" id="KW-1185">Reference proteome</keyword>
<evidence type="ECO:0000313" key="2">
    <source>
        <dbReference type="Proteomes" id="UP000199226"/>
    </source>
</evidence>
<gene>
    <name evidence="1" type="ORF">SAMN05421813_101105</name>
</gene>
<name>A0A1G9LUA5_9SPHI</name>
<organism evidence="1 2">
    <name type="scientific">Daejeonella rubra</name>
    <dbReference type="NCBI Taxonomy" id="990371"/>
    <lineage>
        <taxon>Bacteria</taxon>
        <taxon>Pseudomonadati</taxon>
        <taxon>Bacteroidota</taxon>
        <taxon>Sphingobacteriia</taxon>
        <taxon>Sphingobacteriales</taxon>
        <taxon>Sphingobacteriaceae</taxon>
        <taxon>Daejeonella</taxon>
    </lineage>
</organism>
<dbReference type="EMBL" id="FNHH01000001">
    <property type="protein sequence ID" value="SDL65600.1"/>
    <property type="molecule type" value="Genomic_DNA"/>
</dbReference>